<dbReference type="AlphaFoldDB" id="A0A2S4VI75"/>
<dbReference type="EMBL" id="PKSM01000130">
    <property type="protein sequence ID" value="POW09185.1"/>
    <property type="molecule type" value="Genomic_DNA"/>
</dbReference>
<reference evidence="2 3" key="1">
    <citation type="submission" date="2017-12" db="EMBL/GenBank/DDBJ databases">
        <title>Gene loss provides genomic basis for host adaptation in cereal stripe rust fungi.</title>
        <authorList>
            <person name="Xia C."/>
        </authorList>
    </citation>
    <scope>NUCLEOTIDE SEQUENCE [LARGE SCALE GENOMIC DNA]</scope>
    <source>
        <strain evidence="2 3">93TX-2</strain>
    </source>
</reference>
<protein>
    <submittedName>
        <fullName evidence="2">Uncharacterized protein</fullName>
    </submittedName>
</protein>
<dbReference type="Proteomes" id="UP000238274">
    <property type="component" value="Unassembled WGS sequence"/>
</dbReference>
<evidence type="ECO:0000313" key="2">
    <source>
        <dbReference type="EMBL" id="POW09185.1"/>
    </source>
</evidence>
<name>A0A2S4VI75_9BASI</name>
<feature type="region of interest" description="Disordered" evidence="1">
    <location>
        <begin position="1"/>
        <end position="43"/>
    </location>
</feature>
<comment type="caution">
    <text evidence="2">The sequence shown here is derived from an EMBL/GenBank/DDBJ whole genome shotgun (WGS) entry which is preliminary data.</text>
</comment>
<evidence type="ECO:0000313" key="3">
    <source>
        <dbReference type="Proteomes" id="UP000238274"/>
    </source>
</evidence>
<gene>
    <name evidence="2" type="ORF">PSHT_09265</name>
</gene>
<accession>A0A2S4VI75</accession>
<sequence length="91" mass="9872">MSLGIEDVRGKKQRRNDAFVAKETGRSEPRSLVPSEGGKSRNRRGSVVEFAMVVRSVVSLIVSFALRQAQRDAVIAIGNTSSGVYNPDVLP</sequence>
<organism evidence="2 3">
    <name type="scientific">Puccinia striiformis</name>
    <dbReference type="NCBI Taxonomy" id="27350"/>
    <lineage>
        <taxon>Eukaryota</taxon>
        <taxon>Fungi</taxon>
        <taxon>Dikarya</taxon>
        <taxon>Basidiomycota</taxon>
        <taxon>Pucciniomycotina</taxon>
        <taxon>Pucciniomycetes</taxon>
        <taxon>Pucciniales</taxon>
        <taxon>Pucciniaceae</taxon>
        <taxon>Puccinia</taxon>
    </lineage>
</organism>
<dbReference type="VEuPathDB" id="FungiDB:PSHT_09265"/>
<reference evidence="3" key="3">
    <citation type="journal article" date="2018" name="Mol. Plant Microbe Interact.">
        <title>Genome sequence resources for the wheat stripe rust pathogen (Puccinia striiformis f. sp. tritici) and the barley stripe rust pathogen (Puccinia striiformis f. sp. hordei).</title>
        <authorList>
            <person name="Xia C."/>
            <person name="Wang M."/>
            <person name="Yin C."/>
            <person name="Cornejo O.E."/>
            <person name="Hulbert S.H."/>
            <person name="Chen X."/>
        </authorList>
    </citation>
    <scope>NUCLEOTIDE SEQUENCE [LARGE SCALE GENOMIC DNA]</scope>
    <source>
        <strain evidence="3">93TX-2</strain>
    </source>
</reference>
<keyword evidence="3" id="KW-1185">Reference proteome</keyword>
<reference evidence="3" key="2">
    <citation type="journal article" date="2018" name="BMC Genomics">
        <title>Genomic insights into host adaptation between the wheat stripe rust pathogen (Puccinia striiformis f. sp. tritici) and the barley stripe rust pathogen (Puccinia striiformis f. sp. hordei).</title>
        <authorList>
            <person name="Xia C."/>
            <person name="Wang M."/>
            <person name="Yin C."/>
            <person name="Cornejo O.E."/>
            <person name="Hulbert S.H."/>
            <person name="Chen X."/>
        </authorList>
    </citation>
    <scope>NUCLEOTIDE SEQUENCE [LARGE SCALE GENOMIC DNA]</scope>
    <source>
        <strain evidence="3">93TX-2</strain>
    </source>
</reference>
<proteinExistence type="predicted"/>
<evidence type="ECO:0000256" key="1">
    <source>
        <dbReference type="SAM" id="MobiDB-lite"/>
    </source>
</evidence>
<feature type="compositionally biased region" description="Basic and acidic residues" evidence="1">
    <location>
        <begin position="1"/>
        <end position="10"/>
    </location>
</feature>